<dbReference type="InterPro" id="IPR056681">
    <property type="entry name" value="DUF7779"/>
</dbReference>
<dbReference type="PANTHER" id="PTHR35205:SF1">
    <property type="entry name" value="ZU5 DOMAIN-CONTAINING PROTEIN"/>
    <property type="match status" value="1"/>
</dbReference>
<dbReference type="AlphaFoldDB" id="A0A397HWF5"/>
<dbReference type="Proteomes" id="UP000215305">
    <property type="component" value="Unassembled WGS sequence"/>
</dbReference>
<reference evidence="9" key="1">
    <citation type="submission" date="2018-08" db="EMBL/GenBank/DDBJ databases">
        <title>Draft genome sequence of azole-resistant Aspergillus thermomutatus (Neosartorya pseudofischeri) strain HMR AF 39, isolated from a human nasal aspirate.</title>
        <authorList>
            <person name="Parent-Michaud M."/>
            <person name="Dufresne P.J."/>
            <person name="Fournier E."/>
            <person name="Martineau C."/>
            <person name="Moreira S."/>
            <person name="Perkins V."/>
            <person name="De Repentigny L."/>
            <person name="Dufresne S.F."/>
        </authorList>
    </citation>
    <scope>NUCLEOTIDE SEQUENCE [LARGE SCALE GENOMIC DNA]</scope>
    <source>
        <strain evidence="9">HMR AF 39</strain>
    </source>
</reference>
<dbReference type="EMBL" id="NKHU02000017">
    <property type="protein sequence ID" value="RHZ65524.1"/>
    <property type="molecule type" value="Genomic_DNA"/>
</dbReference>
<dbReference type="EC" id="3.4.19.12" evidence="2"/>
<evidence type="ECO:0000256" key="4">
    <source>
        <dbReference type="ARBA" id="ARBA00022786"/>
    </source>
</evidence>
<dbReference type="PANTHER" id="PTHR35205">
    <property type="entry name" value="NB-ARC AND TPR DOMAIN PROTEIN"/>
    <property type="match status" value="1"/>
</dbReference>
<dbReference type="Pfam" id="PF13374">
    <property type="entry name" value="TPR_10"/>
    <property type="match status" value="1"/>
</dbReference>
<dbReference type="OrthoDB" id="6161812at2759"/>
<dbReference type="Pfam" id="PF25000">
    <property type="entry name" value="DUF7779"/>
    <property type="match status" value="1"/>
</dbReference>
<gene>
    <name evidence="9" type="ORF">CDV56_108941</name>
</gene>
<keyword evidence="5" id="KW-0378">Hydrolase</keyword>
<evidence type="ECO:0000256" key="2">
    <source>
        <dbReference type="ARBA" id="ARBA00012759"/>
    </source>
</evidence>
<evidence type="ECO:0000259" key="8">
    <source>
        <dbReference type="PROSITE" id="PS52048"/>
    </source>
</evidence>
<evidence type="ECO:0000256" key="3">
    <source>
        <dbReference type="ARBA" id="ARBA00022670"/>
    </source>
</evidence>
<keyword evidence="10" id="KW-1185">Reference proteome</keyword>
<dbReference type="GeneID" id="38130915"/>
<dbReference type="SUPFAM" id="SSF48452">
    <property type="entry name" value="TPR-like"/>
    <property type="match status" value="2"/>
</dbReference>
<keyword evidence="4" id="KW-0833">Ubl conjugation pathway</keyword>
<dbReference type="STRING" id="41047.A0A397HWF5"/>
<dbReference type="Gene3D" id="3.40.532.10">
    <property type="entry name" value="Peptidase C12, ubiquitin carboxyl-terminal hydrolase"/>
    <property type="match status" value="1"/>
</dbReference>
<evidence type="ECO:0000256" key="6">
    <source>
        <dbReference type="ARBA" id="ARBA00022807"/>
    </source>
</evidence>
<accession>A0A397HWF5</accession>
<organism evidence="9 10">
    <name type="scientific">Aspergillus thermomutatus</name>
    <name type="common">Neosartorya pseudofischeri</name>
    <dbReference type="NCBI Taxonomy" id="41047"/>
    <lineage>
        <taxon>Eukaryota</taxon>
        <taxon>Fungi</taxon>
        <taxon>Dikarya</taxon>
        <taxon>Ascomycota</taxon>
        <taxon>Pezizomycotina</taxon>
        <taxon>Eurotiomycetes</taxon>
        <taxon>Eurotiomycetidae</taxon>
        <taxon>Eurotiales</taxon>
        <taxon>Aspergillaceae</taxon>
        <taxon>Aspergillus</taxon>
        <taxon>Aspergillus subgen. Fumigati</taxon>
    </lineage>
</organism>
<dbReference type="PRINTS" id="PR00707">
    <property type="entry name" value="UBCTHYDRLASE"/>
</dbReference>
<evidence type="ECO:0000313" key="9">
    <source>
        <dbReference type="EMBL" id="RHZ65524.1"/>
    </source>
</evidence>
<proteinExistence type="inferred from homology"/>
<dbReference type="InterPro" id="IPR036959">
    <property type="entry name" value="Peptidase_C12_UCH_sf"/>
</dbReference>
<dbReference type="SUPFAM" id="SSF52540">
    <property type="entry name" value="P-loop containing nucleoside triphosphate hydrolases"/>
    <property type="match status" value="1"/>
</dbReference>
<comment type="caution">
    <text evidence="7">Lacks conserved residue(s) required for the propagation of feature annotation.</text>
</comment>
<dbReference type="Gene3D" id="3.40.50.300">
    <property type="entry name" value="P-loop containing nucleotide triphosphate hydrolases"/>
    <property type="match status" value="1"/>
</dbReference>
<dbReference type="PROSITE" id="PS52048">
    <property type="entry name" value="UCH_DOMAIN"/>
    <property type="match status" value="1"/>
</dbReference>
<dbReference type="InterPro" id="IPR011990">
    <property type="entry name" value="TPR-like_helical_dom_sf"/>
</dbReference>
<dbReference type="Pfam" id="PF01088">
    <property type="entry name" value="Peptidase_C12"/>
    <property type="match status" value="1"/>
</dbReference>
<dbReference type="VEuPathDB" id="FungiDB:CDV56_108941"/>
<evidence type="ECO:0000313" key="10">
    <source>
        <dbReference type="Proteomes" id="UP000215305"/>
    </source>
</evidence>
<dbReference type="SMART" id="SM00028">
    <property type="entry name" value="TPR"/>
    <property type="match status" value="4"/>
</dbReference>
<dbReference type="SUPFAM" id="SSF54001">
    <property type="entry name" value="Cysteine proteinases"/>
    <property type="match status" value="1"/>
</dbReference>
<dbReference type="InterPro" id="IPR038765">
    <property type="entry name" value="Papain-like_cys_pep_sf"/>
</dbReference>
<keyword evidence="6" id="KW-0788">Thiol protease</keyword>
<dbReference type="InterPro" id="IPR001578">
    <property type="entry name" value="Peptidase_C12_UCH"/>
</dbReference>
<dbReference type="Gene3D" id="1.25.40.10">
    <property type="entry name" value="Tetratricopeptide repeat domain"/>
    <property type="match status" value="1"/>
</dbReference>
<dbReference type="RefSeq" id="XP_026617882.1">
    <property type="nucleotide sequence ID" value="XM_026762560.1"/>
</dbReference>
<comment type="catalytic activity">
    <reaction evidence="1">
        <text>Thiol-dependent hydrolysis of ester, thioester, amide, peptide and isopeptide bonds formed by the C-terminal Gly of ubiquitin (a 76-residue protein attached to proteins as an intracellular targeting signal).</text>
        <dbReference type="EC" id="3.4.19.12"/>
    </reaction>
</comment>
<dbReference type="GO" id="GO:0004843">
    <property type="term" value="F:cysteine-type deubiquitinase activity"/>
    <property type="evidence" value="ECO:0007669"/>
    <property type="project" value="UniProtKB-EC"/>
</dbReference>
<dbReference type="GO" id="GO:0006511">
    <property type="term" value="P:ubiquitin-dependent protein catabolic process"/>
    <property type="evidence" value="ECO:0007669"/>
    <property type="project" value="InterPro"/>
</dbReference>
<evidence type="ECO:0000256" key="7">
    <source>
        <dbReference type="PROSITE-ProRule" id="PRU01393"/>
    </source>
</evidence>
<evidence type="ECO:0000256" key="5">
    <source>
        <dbReference type="ARBA" id="ARBA00022801"/>
    </source>
</evidence>
<comment type="similarity">
    <text evidence="7">Belongs to the peptidase C12 family.</text>
</comment>
<sequence length="1220" mass="136739">MPAPPQAEIIDGIKTFIPLENNPDVLKLLCENLQISWDLDFHDVISTSPAFLQECYFRPCHALIVLADRPIYQAARSAVKPTISEYKGSGPNEPVIWMKQTIGHACGLMALLHVVFNLEGGRYVRPGTAIDALRQQAILLGPTERAQLLYDSSFLEEAHMDAASRGSSNVPSPREDNQHHFLAFVQKDGKVWELNGGMNGPLFRGVLGEGEDLLSERGLELTAQDFLIAAEQTGCDEMSIVAITGADAVFPRYGPIANAVAGVMFLSTPHRYGDKTTSWNRFRDILDATTGRNLKIPSATIEQEGSILLDLADRFEGISFRTPILSVYELRESKNSSTPLRPKYQQLVNCEACSTHAPMETVIGLNLNHHDTCLFTRSVGGEGLPELNKFIYETLHNAAQLVTLRFADQEYQYATMSAYSPTMSELPLKAEQMELTEWPSNKATEWPSNRATEGTSLSGFELVYPTTPKPEIRRTLHLPCYLLNMHSANGDFCGREDILERLAAELLPSQNIVTASGTALRQFALCGFGGIGKTEIAREFSRRHKACFDAVFWVVADEIAKLDHHYQQISLALGLENSSECKSQVVSREIVKGWLSNPRKHLSGSDELSQPGQTRSEATWLLIFDNADDPMILADYWPQGSGSILITSRDPLAKSMFTRRPSGLDLGPLSQQDSLCLFNHLTSISNEPEDTTARQISDALGGVPLAISQMAGIIRRQDLTLSEFFELYTDHEEHASLYETKFDTSLVTYRHSLSTVWAFEKLKPQARQLLELISFLDPDVIREDLLMEASVELLSDGAQFKKSSYIEARSDLLQSSLVQRDKQKQQISVHRVVQDVILATMDVAKRRFMFDKVVRILWADWPSAMPKPSKEPELPQPKSSGGRLYVGRWPLWSAISDPSEATRLLFAKLLNEAAWYQKERGRTKQFDGFFSIARSICDSSTHPDRDSLLADIHFCLGAIAMDASDFETSRIHKERSLDLVSNICKQLGTADERLYLAYAERGISRIQDRRYEEGEADLKEALRIRKALGNYIPRSGEANLSWALLAQGKLEECNTLLLDSLAGREKALGKDDRESVRTGLILYALGNLRAAQNQWDESFEYHQRAWHHMRATVGERDFYTANVAHKLAEHLIRSGRSEEAIAMINGALDIWSVDPSAHKNEIARTTFLKGKLFEATGKMQKASIALRVACRLRKEITKEDRDVKSLTAEDFDEIVAFWAR</sequence>
<dbReference type="InterPro" id="IPR027417">
    <property type="entry name" value="P-loop_NTPase"/>
</dbReference>
<comment type="caution">
    <text evidence="9">The sequence shown here is derived from an EMBL/GenBank/DDBJ whole genome shotgun (WGS) entry which is preliminary data.</text>
</comment>
<evidence type="ECO:0000256" key="1">
    <source>
        <dbReference type="ARBA" id="ARBA00000707"/>
    </source>
</evidence>
<name>A0A397HWF5_ASPTH</name>
<protein>
    <recommendedName>
        <fullName evidence="2">ubiquitinyl hydrolase 1</fullName>
        <ecNumber evidence="2">3.4.19.12</ecNumber>
    </recommendedName>
</protein>
<dbReference type="GO" id="GO:0043531">
    <property type="term" value="F:ADP binding"/>
    <property type="evidence" value="ECO:0007669"/>
    <property type="project" value="InterPro"/>
</dbReference>
<dbReference type="Pfam" id="PF13424">
    <property type="entry name" value="TPR_12"/>
    <property type="match status" value="1"/>
</dbReference>
<feature type="domain" description="UCH catalytic" evidence="8">
    <location>
        <begin position="15"/>
        <end position="245"/>
    </location>
</feature>
<dbReference type="InterPro" id="IPR019734">
    <property type="entry name" value="TPR_rpt"/>
</dbReference>
<keyword evidence="3" id="KW-0645">Protease</keyword>